<dbReference type="InterPro" id="IPR010743">
    <property type="entry name" value="Methionine_synth_MetW"/>
</dbReference>
<evidence type="ECO:0000256" key="1">
    <source>
        <dbReference type="SAM" id="MobiDB-lite"/>
    </source>
</evidence>
<sequence length="236" mass="26342">MTMSHDKKPAAPRAGTVSRPGPSRGPVRPGSEQKPDGTDALRPDLARIASWIQPQSRVLDLGCGDGALLAYLRDHKSVVGAGVELDDEHVIASVRRGVPVIQQNLENGLALFGDQQFDTVVLSQTLQSMHHTEHILREMARVARSGVVSFPNFGYWPHGWSILFGRMPVTGEMPYQWYDTPNIHLCTLRDFENLARSLDLHITDLATFNVDREVKFLPGWRSTLAVYRFESPRGPH</sequence>
<keyword evidence="3" id="KW-1185">Reference proteome</keyword>
<evidence type="ECO:0000313" key="3">
    <source>
        <dbReference type="Proteomes" id="UP001595848"/>
    </source>
</evidence>
<organism evidence="2 3">
    <name type="scientific">Candidimonas humi</name>
    <dbReference type="NCBI Taxonomy" id="683355"/>
    <lineage>
        <taxon>Bacteria</taxon>
        <taxon>Pseudomonadati</taxon>
        <taxon>Pseudomonadota</taxon>
        <taxon>Betaproteobacteria</taxon>
        <taxon>Burkholderiales</taxon>
        <taxon>Alcaligenaceae</taxon>
        <taxon>Candidimonas</taxon>
    </lineage>
</organism>
<comment type="caution">
    <text evidence="2">The sequence shown here is derived from an EMBL/GenBank/DDBJ whole genome shotgun (WGS) entry which is preliminary data.</text>
</comment>
<dbReference type="CDD" id="cd02440">
    <property type="entry name" value="AdoMet_MTases"/>
    <property type="match status" value="1"/>
</dbReference>
<dbReference type="EMBL" id="JBHSBV010000004">
    <property type="protein sequence ID" value="MFC4201814.1"/>
    <property type="molecule type" value="Genomic_DNA"/>
</dbReference>
<dbReference type="SUPFAM" id="SSF53335">
    <property type="entry name" value="S-adenosyl-L-methionine-dependent methyltransferases"/>
    <property type="match status" value="1"/>
</dbReference>
<dbReference type="RefSeq" id="WP_246600601.1">
    <property type="nucleotide sequence ID" value="NZ_JAHTBN010000004.1"/>
</dbReference>
<feature type="compositionally biased region" description="Basic and acidic residues" evidence="1">
    <location>
        <begin position="31"/>
        <end position="40"/>
    </location>
</feature>
<feature type="region of interest" description="Disordered" evidence="1">
    <location>
        <begin position="1"/>
        <end position="40"/>
    </location>
</feature>
<name>A0ABV8NXZ5_9BURK</name>
<protein>
    <submittedName>
        <fullName evidence="2">Methionine biosynthesis protein MetW</fullName>
    </submittedName>
</protein>
<accession>A0ABV8NXZ5</accession>
<dbReference type="Pfam" id="PF07021">
    <property type="entry name" value="MetW"/>
    <property type="match status" value="1"/>
</dbReference>
<reference evidence="3" key="1">
    <citation type="journal article" date="2019" name="Int. J. Syst. Evol. Microbiol.">
        <title>The Global Catalogue of Microorganisms (GCM) 10K type strain sequencing project: providing services to taxonomists for standard genome sequencing and annotation.</title>
        <authorList>
            <consortium name="The Broad Institute Genomics Platform"/>
            <consortium name="The Broad Institute Genome Sequencing Center for Infectious Disease"/>
            <person name="Wu L."/>
            <person name="Ma J."/>
        </authorList>
    </citation>
    <scope>NUCLEOTIDE SEQUENCE [LARGE SCALE GENOMIC DNA]</scope>
    <source>
        <strain evidence="3">LMG 24813</strain>
    </source>
</reference>
<proteinExistence type="predicted"/>
<dbReference type="Proteomes" id="UP001595848">
    <property type="component" value="Unassembled WGS sequence"/>
</dbReference>
<dbReference type="InterPro" id="IPR029063">
    <property type="entry name" value="SAM-dependent_MTases_sf"/>
</dbReference>
<dbReference type="Gene3D" id="3.40.50.150">
    <property type="entry name" value="Vaccinia Virus protein VP39"/>
    <property type="match status" value="1"/>
</dbReference>
<feature type="compositionally biased region" description="Low complexity" evidence="1">
    <location>
        <begin position="17"/>
        <end position="30"/>
    </location>
</feature>
<gene>
    <name evidence="2" type="primary">metW</name>
    <name evidence="2" type="ORF">ACFOY1_12700</name>
</gene>
<dbReference type="NCBIfam" id="TIGR02081">
    <property type="entry name" value="metW"/>
    <property type="match status" value="1"/>
</dbReference>
<evidence type="ECO:0000313" key="2">
    <source>
        <dbReference type="EMBL" id="MFC4201814.1"/>
    </source>
</evidence>